<comment type="caution">
    <text evidence="2">The sequence shown here is derived from an EMBL/GenBank/DDBJ whole genome shotgun (WGS) entry which is preliminary data.</text>
</comment>
<gene>
    <name evidence="2" type="ORF">M1L60_38655</name>
</gene>
<accession>A0ABT1E063</accession>
<dbReference type="EMBL" id="JAMYJR010000047">
    <property type="protein sequence ID" value="MCO8276515.1"/>
    <property type="molecule type" value="Genomic_DNA"/>
</dbReference>
<protein>
    <submittedName>
        <fullName evidence="2">Uncharacterized protein</fullName>
    </submittedName>
</protein>
<evidence type="ECO:0000256" key="1">
    <source>
        <dbReference type="SAM" id="MobiDB-lite"/>
    </source>
</evidence>
<feature type="region of interest" description="Disordered" evidence="1">
    <location>
        <begin position="1"/>
        <end position="51"/>
    </location>
</feature>
<evidence type="ECO:0000313" key="3">
    <source>
        <dbReference type="Proteomes" id="UP001523369"/>
    </source>
</evidence>
<reference evidence="2 3" key="1">
    <citation type="submission" date="2022-06" db="EMBL/GenBank/DDBJ databases">
        <title>New Species of the Genus Actinoplanes, ActinopZanes ferrugineus.</title>
        <authorList>
            <person name="Ding P."/>
        </authorList>
    </citation>
    <scope>NUCLEOTIDE SEQUENCE [LARGE SCALE GENOMIC DNA]</scope>
    <source>
        <strain evidence="2 3">TRM88003</strain>
    </source>
</reference>
<sequence>MASSLFGPGNKAERSAQDIKAAQDAARAADERQARAAAAAGRDRRSIGRTR</sequence>
<evidence type="ECO:0000313" key="2">
    <source>
        <dbReference type="EMBL" id="MCO8276515.1"/>
    </source>
</evidence>
<feature type="compositionally biased region" description="Basic and acidic residues" evidence="1">
    <location>
        <begin position="41"/>
        <end position="51"/>
    </location>
</feature>
<keyword evidence="3" id="KW-1185">Reference proteome</keyword>
<dbReference type="Proteomes" id="UP001523369">
    <property type="component" value="Unassembled WGS sequence"/>
</dbReference>
<name>A0ABT1E063_9ACTN</name>
<proteinExistence type="predicted"/>
<organism evidence="2 3">
    <name type="scientific">Paractinoplanes aksuensis</name>
    <dbReference type="NCBI Taxonomy" id="2939490"/>
    <lineage>
        <taxon>Bacteria</taxon>
        <taxon>Bacillati</taxon>
        <taxon>Actinomycetota</taxon>
        <taxon>Actinomycetes</taxon>
        <taxon>Micromonosporales</taxon>
        <taxon>Micromonosporaceae</taxon>
        <taxon>Paractinoplanes</taxon>
    </lineage>
</organism>
<dbReference type="RefSeq" id="WP_253242537.1">
    <property type="nucleotide sequence ID" value="NZ_JAMYJR010000047.1"/>
</dbReference>